<evidence type="ECO:0000313" key="3">
    <source>
        <dbReference type="Proteomes" id="UP001368654"/>
    </source>
</evidence>
<name>A0ABU8LVZ4_9MICO</name>
<proteinExistence type="predicted"/>
<evidence type="ECO:0000313" key="2">
    <source>
        <dbReference type="EMBL" id="MEJ1156427.1"/>
    </source>
</evidence>
<keyword evidence="1" id="KW-0732">Signal</keyword>
<feature type="chain" id="PRO_5047299668" evidence="1">
    <location>
        <begin position="25"/>
        <end position="140"/>
    </location>
</feature>
<keyword evidence="3" id="KW-1185">Reference proteome</keyword>
<gene>
    <name evidence="2" type="ORF">WDU96_12530</name>
</gene>
<evidence type="ECO:0000256" key="1">
    <source>
        <dbReference type="SAM" id="SignalP"/>
    </source>
</evidence>
<dbReference type="EMBL" id="JBBDGL010000004">
    <property type="protein sequence ID" value="MEJ1156427.1"/>
    <property type="molecule type" value="Genomic_DNA"/>
</dbReference>
<dbReference type="Proteomes" id="UP001368654">
    <property type="component" value="Unassembled WGS sequence"/>
</dbReference>
<dbReference type="PROSITE" id="PS51257">
    <property type="entry name" value="PROKAR_LIPOPROTEIN"/>
    <property type="match status" value="1"/>
</dbReference>
<reference evidence="2 3" key="1">
    <citation type="submission" date="2024-02" db="EMBL/GenBank/DDBJ databases">
        <authorList>
            <person name="Saticioglu I.B."/>
        </authorList>
    </citation>
    <scope>NUCLEOTIDE SEQUENCE [LARGE SCALE GENOMIC DNA]</scope>
    <source>
        <strain evidence="2 3">Mu-86</strain>
    </source>
</reference>
<sequence>MVRRTTTAAALVAVAALFTACASAADAQPAPTVTVTVTPTPEAPVADDVDFGEIEESEQPISAYDAWALCVAVSETDVPSDYFIAMDYADDSVMSQDDGSWLVYVGFLSNDETVGLRTTCVISGTSLDPDVEYLGGQDFS</sequence>
<dbReference type="RefSeq" id="WP_337338856.1">
    <property type="nucleotide sequence ID" value="NZ_JBBDGL010000004.1"/>
</dbReference>
<feature type="signal peptide" evidence="1">
    <location>
        <begin position="1"/>
        <end position="24"/>
    </location>
</feature>
<protein>
    <submittedName>
        <fullName evidence="2">Uncharacterized protein</fullName>
    </submittedName>
</protein>
<organism evidence="2 3">
    <name type="scientific">Microbacterium marmarense</name>
    <dbReference type="NCBI Taxonomy" id="3122051"/>
    <lineage>
        <taxon>Bacteria</taxon>
        <taxon>Bacillati</taxon>
        <taxon>Actinomycetota</taxon>
        <taxon>Actinomycetes</taxon>
        <taxon>Micrococcales</taxon>
        <taxon>Microbacteriaceae</taxon>
        <taxon>Microbacterium</taxon>
    </lineage>
</organism>
<accession>A0ABU8LVZ4</accession>
<comment type="caution">
    <text evidence="2">The sequence shown here is derived from an EMBL/GenBank/DDBJ whole genome shotgun (WGS) entry which is preliminary data.</text>
</comment>